<reference evidence="2 3" key="1">
    <citation type="journal article" date="2016" name="Genome Announc.">
        <title>First Complete Genome Sequence of a Subdivision 6 Acidobacterium Strain.</title>
        <authorList>
            <person name="Huang S."/>
            <person name="Vieira S."/>
            <person name="Bunk B."/>
            <person name="Riedel T."/>
            <person name="Sproer C."/>
            <person name="Overmann J."/>
        </authorList>
    </citation>
    <scope>NUCLEOTIDE SEQUENCE [LARGE SCALE GENOMIC DNA]</scope>
    <source>
        <strain evidence="3">DSM 100886 HEG_-6_39</strain>
    </source>
</reference>
<keyword evidence="3" id="KW-1185">Reference proteome</keyword>
<evidence type="ECO:0000256" key="1">
    <source>
        <dbReference type="SAM" id="MobiDB-lite"/>
    </source>
</evidence>
<evidence type="ECO:0000313" key="2">
    <source>
        <dbReference type="EMBL" id="AMY12288.1"/>
    </source>
</evidence>
<dbReference type="Proteomes" id="UP000076079">
    <property type="component" value="Chromosome"/>
</dbReference>
<proteinExistence type="predicted"/>
<dbReference type="RefSeq" id="WP_110173757.1">
    <property type="nucleotide sequence ID" value="NZ_CP015136.1"/>
</dbReference>
<feature type="compositionally biased region" description="Basic and acidic residues" evidence="1">
    <location>
        <begin position="7"/>
        <end position="17"/>
    </location>
</feature>
<dbReference type="AlphaFoldDB" id="A0A143PVS1"/>
<gene>
    <name evidence="2" type="ORF">LuPra_05561</name>
</gene>
<name>A0A143PVS1_LUTPR</name>
<sequence>MANDATARADAKKRAQEKVAQLKQRLAKQDGIAAPDAHAGEDADKAVVPAHVTRAQAHPAARTQRPQGRREGK</sequence>
<feature type="region of interest" description="Disordered" evidence="1">
    <location>
        <begin position="1"/>
        <end position="73"/>
    </location>
</feature>
<protein>
    <submittedName>
        <fullName evidence="2">Uncharacterized protein</fullName>
    </submittedName>
</protein>
<organism evidence="2 3">
    <name type="scientific">Luteitalea pratensis</name>
    <dbReference type="NCBI Taxonomy" id="1855912"/>
    <lineage>
        <taxon>Bacteria</taxon>
        <taxon>Pseudomonadati</taxon>
        <taxon>Acidobacteriota</taxon>
        <taxon>Vicinamibacteria</taxon>
        <taxon>Vicinamibacterales</taxon>
        <taxon>Vicinamibacteraceae</taxon>
        <taxon>Luteitalea</taxon>
    </lineage>
</organism>
<dbReference type="KEGG" id="abac:LuPra_05561"/>
<evidence type="ECO:0000313" key="3">
    <source>
        <dbReference type="Proteomes" id="UP000076079"/>
    </source>
</evidence>
<reference evidence="3" key="2">
    <citation type="submission" date="2016-04" db="EMBL/GenBank/DDBJ databases">
        <title>First Complete Genome Sequence of a Subdivision 6 Acidobacterium.</title>
        <authorList>
            <person name="Huang S."/>
            <person name="Vieira S."/>
            <person name="Bunk B."/>
            <person name="Riedel T."/>
            <person name="Sproeer C."/>
            <person name="Overmann J."/>
        </authorList>
    </citation>
    <scope>NUCLEOTIDE SEQUENCE [LARGE SCALE GENOMIC DNA]</scope>
    <source>
        <strain evidence="3">DSM 100886 HEG_-6_39</strain>
    </source>
</reference>
<accession>A0A143PVS1</accession>
<dbReference type="EMBL" id="CP015136">
    <property type="protein sequence ID" value="AMY12288.1"/>
    <property type="molecule type" value="Genomic_DNA"/>
</dbReference>